<dbReference type="PANTHER" id="PTHR22648">
    <property type="entry name" value="TRANSCRIPTION TERMINATION FACTOR NUSA"/>
    <property type="match status" value="1"/>
</dbReference>
<dbReference type="GO" id="GO:0031564">
    <property type="term" value="P:transcription antitermination"/>
    <property type="evidence" value="ECO:0007669"/>
    <property type="project" value="InterPro"/>
</dbReference>
<dbReference type="SMART" id="SM00322">
    <property type="entry name" value="KH"/>
    <property type="match status" value="1"/>
</dbReference>
<dbReference type="SUPFAM" id="SSF54814">
    <property type="entry name" value="Prokaryotic type KH domain (KH-domain type II)"/>
    <property type="match status" value="2"/>
</dbReference>
<evidence type="ECO:0000256" key="7">
    <source>
        <dbReference type="PROSITE-ProRule" id="PRU00117"/>
    </source>
</evidence>
<evidence type="ECO:0000256" key="6">
    <source>
        <dbReference type="HAMAP-Rule" id="MF_00945"/>
    </source>
</evidence>
<gene>
    <name evidence="6" type="primary">nusA</name>
    <name evidence="9" type="ordered locus">Mpet_1732</name>
</gene>
<dbReference type="InterPro" id="IPR009019">
    <property type="entry name" value="KH_sf_prok-type"/>
</dbReference>
<evidence type="ECO:0000313" key="10">
    <source>
        <dbReference type="Proteomes" id="UP000006565"/>
    </source>
</evidence>
<dbReference type="STRING" id="679926.Mpet_1732"/>
<dbReference type="OrthoDB" id="4116at2157"/>
<comment type="similarity">
    <text evidence="6">Belongs to the NusA family.</text>
</comment>
<dbReference type="Pfam" id="PF07650">
    <property type="entry name" value="KH_2"/>
    <property type="match status" value="1"/>
</dbReference>
<dbReference type="GO" id="GO:0003723">
    <property type="term" value="F:RNA binding"/>
    <property type="evidence" value="ECO:0007669"/>
    <property type="project" value="UniProtKB-UniRule"/>
</dbReference>
<reference evidence="9 10" key="1">
    <citation type="journal article" date="2010" name="Stand. Genomic Sci.">
        <title>Complete genome sequence of Methanoplanus petrolearius type strain (SEBR 4847).</title>
        <authorList>
            <person name="Brambilla E."/>
            <person name="Djao O.D."/>
            <person name="Daligault H."/>
            <person name="Lapidus A."/>
            <person name="Lucas S."/>
            <person name="Hammon N."/>
            <person name="Nolan M."/>
            <person name="Tice H."/>
            <person name="Cheng J.F."/>
            <person name="Han C."/>
            <person name="Tapia R."/>
            <person name="Goodwin L."/>
            <person name="Pitluck S."/>
            <person name="Liolios K."/>
            <person name="Ivanova N."/>
            <person name="Mavromatis K."/>
            <person name="Mikhailova N."/>
            <person name="Pati A."/>
            <person name="Chen A."/>
            <person name="Palaniappan K."/>
            <person name="Land M."/>
            <person name="Hauser L."/>
            <person name="Chang Y.J."/>
            <person name="Jeffries C.D."/>
            <person name="Rohde M."/>
            <person name="Spring S."/>
            <person name="Sikorski J."/>
            <person name="Goker M."/>
            <person name="Woyke T."/>
            <person name="Bristow J."/>
            <person name="Eisen J.A."/>
            <person name="Markowitz V."/>
            <person name="Hugenholtz P."/>
            <person name="Kyrpides N.C."/>
            <person name="Klenk H.P."/>
        </authorList>
    </citation>
    <scope>NUCLEOTIDE SEQUENCE [LARGE SCALE GENOMIC DNA]</scope>
    <source>
        <strain evidence="10">DSM 11571 / OCM 486 / SEBR 4847</strain>
    </source>
</reference>
<dbReference type="Proteomes" id="UP000006565">
    <property type="component" value="Chromosome"/>
</dbReference>
<keyword evidence="3 7" id="KW-0694">RNA-binding</keyword>
<dbReference type="eggNOG" id="arCOG01760">
    <property type="taxonomic scope" value="Archaea"/>
</dbReference>
<feature type="domain" description="K Homology" evidence="8">
    <location>
        <begin position="33"/>
        <end position="100"/>
    </location>
</feature>
<comment type="subcellular location">
    <subcellularLocation>
        <location evidence="6">Cytoplasm</location>
    </subcellularLocation>
</comment>
<keyword evidence="10" id="KW-1185">Reference proteome</keyword>
<sequence length="156" mass="17114">MSEIVLNERALQLMKSFEDITGAGSRDCVVDEKNERLIFVINPGDMGRAIGKSGVSIKKASDELGKKIEVVEFSNDPVQFIKNCFLPARVISVDIRENAEGEFEAFVDVEEEDMGIAIGKGGKNIFKANKLAERQHDIANVQIITNAEDEEAGDLA</sequence>
<dbReference type="PROSITE" id="PS50084">
    <property type="entry name" value="KH_TYPE_1"/>
    <property type="match status" value="1"/>
</dbReference>
<keyword evidence="5 6" id="KW-0804">Transcription</keyword>
<evidence type="ECO:0000256" key="2">
    <source>
        <dbReference type="ARBA" id="ARBA00022490"/>
    </source>
</evidence>
<dbReference type="AlphaFoldDB" id="E1RHU7"/>
<dbReference type="InterPro" id="IPR015946">
    <property type="entry name" value="KH_dom-like_a/b"/>
</dbReference>
<proteinExistence type="inferred from homology"/>
<evidence type="ECO:0000256" key="1">
    <source>
        <dbReference type="ARBA" id="ARBA00022472"/>
    </source>
</evidence>
<dbReference type="Gene3D" id="3.30.300.20">
    <property type="match status" value="2"/>
</dbReference>
<dbReference type="CDD" id="cd22530">
    <property type="entry name" value="KH-II_NusA_arch_rpt1"/>
    <property type="match status" value="1"/>
</dbReference>
<dbReference type="InterPro" id="IPR004044">
    <property type="entry name" value="KH_dom_type_2"/>
</dbReference>
<dbReference type="InterPro" id="IPR030842">
    <property type="entry name" value="TF_NusA_bacterial"/>
</dbReference>
<dbReference type="HOGENOM" id="CLU_131906_0_0_2"/>
<evidence type="ECO:0000259" key="8">
    <source>
        <dbReference type="SMART" id="SM00322"/>
    </source>
</evidence>
<dbReference type="InterPro" id="IPR010212">
    <property type="entry name" value="NusA_arc"/>
</dbReference>
<keyword evidence="2 6" id="KW-0963">Cytoplasm</keyword>
<dbReference type="InterPro" id="IPR004087">
    <property type="entry name" value="KH_dom"/>
</dbReference>
<evidence type="ECO:0000256" key="3">
    <source>
        <dbReference type="ARBA" id="ARBA00022884"/>
    </source>
</evidence>
<dbReference type="PANTHER" id="PTHR22648:SF0">
    <property type="entry name" value="TRANSCRIPTION TERMINATION_ANTITERMINATION PROTEIN NUSA"/>
    <property type="match status" value="1"/>
</dbReference>
<evidence type="ECO:0000313" key="9">
    <source>
        <dbReference type="EMBL" id="ADN36485.1"/>
    </source>
</evidence>
<dbReference type="NCBIfam" id="TIGR01952">
    <property type="entry name" value="nusA_arch"/>
    <property type="match status" value="1"/>
</dbReference>
<name>E1RHU7_METP4</name>
<evidence type="ECO:0000256" key="4">
    <source>
        <dbReference type="ARBA" id="ARBA00023015"/>
    </source>
</evidence>
<evidence type="ECO:0000256" key="5">
    <source>
        <dbReference type="ARBA" id="ARBA00023163"/>
    </source>
</evidence>
<dbReference type="InterPro" id="IPR058582">
    <property type="entry name" value="KH_NusA_2nd"/>
</dbReference>
<keyword evidence="1 6" id="KW-0806">Transcription termination</keyword>
<dbReference type="EMBL" id="CP002117">
    <property type="protein sequence ID" value="ADN36485.1"/>
    <property type="molecule type" value="Genomic_DNA"/>
</dbReference>
<dbReference type="GO" id="GO:0005829">
    <property type="term" value="C:cytosol"/>
    <property type="evidence" value="ECO:0007669"/>
    <property type="project" value="TreeGrafter"/>
</dbReference>
<dbReference type="KEGG" id="mpi:Mpet_1732"/>
<organism evidence="9 10">
    <name type="scientific">Methanolacinia petrolearia (strain DSM 11571 / OCM 486 / SEBR 4847)</name>
    <name type="common">Methanoplanus petrolearius</name>
    <dbReference type="NCBI Taxonomy" id="679926"/>
    <lineage>
        <taxon>Archaea</taxon>
        <taxon>Methanobacteriati</taxon>
        <taxon>Methanobacteriota</taxon>
        <taxon>Stenosarchaea group</taxon>
        <taxon>Methanomicrobia</taxon>
        <taxon>Methanomicrobiales</taxon>
        <taxon>Methanomicrobiaceae</taxon>
        <taxon>Methanolacinia</taxon>
    </lineage>
</organism>
<dbReference type="GO" id="GO:0006353">
    <property type="term" value="P:DNA-templated transcription termination"/>
    <property type="evidence" value="ECO:0007669"/>
    <property type="project" value="UniProtKB-UniRule"/>
</dbReference>
<accession>E1RHU7</accession>
<dbReference type="GeneID" id="9744205"/>
<dbReference type="HAMAP" id="MF_00945_A">
    <property type="entry name" value="NusA_A"/>
    <property type="match status" value="1"/>
</dbReference>
<dbReference type="RefSeq" id="WP_013329662.1">
    <property type="nucleotide sequence ID" value="NC_014507.1"/>
</dbReference>
<keyword evidence="4 6" id="KW-0805">Transcription regulation</keyword>
<protein>
    <recommendedName>
        <fullName evidence="6">Probable transcription termination protein NusA</fullName>
    </recommendedName>
</protein>
<dbReference type="Pfam" id="PF26594">
    <property type="entry name" value="KH_NusA_2nd"/>
    <property type="match status" value="1"/>
</dbReference>
<comment type="function">
    <text evidence="6">Participates in transcription termination.</text>
</comment>